<keyword evidence="5" id="KW-1133">Transmembrane helix</keyword>
<dbReference type="SUPFAM" id="SSF48264">
    <property type="entry name" value="Cytochrome P450"/>
    <property type="match status" value="2"/>
</dbReference>
<keyword evidence="7" id="KW-1185">Reference proteome</keyword>
<gene>
    <name evidence="6" type="ORF">C5167_020031</name>
</gene>
<protein>
    <recommendedName>
        <fullName evidence="8">Cytochrome P450</fullName>
    </recommendedName>
</protein>
<evidence type="ECO:0000256" key="4">
    <source>
        <dbReference type="ARBA" id="ARBA00023004"/>
    </source>
</evidence>
<comment type="similarity">
    <text evidence="1">Belongs to the cytochrome P450 family.</text>
</comment>
<dbReference type="Gramene" id="RZC51608">
    <property type="protein sequence ID" value="RZC51608"/>
    <property type="gene ID" value="C5167_020031"/>
</dbReference>
<dbReference type="GO" id="GO:0016705">
    <property type="term" value="F:oxidoreductase activity, acting on paired donors, with incorporation or reduction of molecular oxygen"/>
    <property type="evidence" value="ECO:0007669"/>
    <property type="project" value="InterPro"/>
</dbReference>
<dbReference type="EMBL" id="CM010716">
    <property type="protein sequence ID" value="RZC51608.1"/>
    <property type="molecule type" value="Genomic_DNA"/>
</dbReference>
<keyword evidence="3" id="KW-0560">Oxidoreductase</keyword>
<dbReference type="Proteomes" id="UP000316621">
    <property type="component" value="Chromosome 2"/>
</dbReference>
<dbReference type="STRING" id="3469.A0A4Y7IVT3"/>
<dbReference type="GO" id="GO:0006629">
    <property type="term" value="P:lipid metabolic process"/>
    <property type="evidence" value="ECO:0007669"/>
    <property type="project" value="UniProtKB-ARBA"/>
</dbReference>
<reference evidence="6 7" key="1">
    <citation type="journal article" date="2018" name="Science">
        <title>The opium poppy genome and morphinan production.</title>
        <authorList>
            <person name="Guo L."/>
            <person name="Winzer T."/>
            <person name="Yang X."/>
            <person name="Li Y."/>
            <person name="Ning Z."/>
            <person name="He Z."/>
            <person name="Teodor R."/>
            <person name="Lu Y."/>
            <person name="Bowser T.A."/>
            <person name="Graham I.A."/>
            <person name="Ye K."/>
        </authorList>
    </citation>
    <scope>NUCLEOTIDE SEQUENCE [LARGE SCALE GENOMIC DNA]</scope>
    <source>
        <strain evidence="7">cv. HN1</strain>
        <tissue evidence="6">Leaves</tissue>
    </source>
</reference>
<dbReference type="Pfam" id="PF00067">
    <property type="entry name" value="p450"/>
    <property type="match status" value="3"/>
</dbReference>
<feature type="transmembrane region" description="Helical" evidence="5">
    <location>
        <begin position="7"/>
        <end position="26"/>
    </location>
</feature>
<dbReference type="InterPro" id="IPR036396">
    <property type="entry name" value="Cyt_P450_sf"/>
</dbReference>
<name>A0A4Y7IVT3_PAPSO</name>
<evidence type="ECO:0000256" key="5">
    <source>
        <dbReference type="SAM" id="Phobius"/>
    </source>
</evidence>
<evidence type="ECO:0000313" key="7">
    <source>
        <dbReference type="Proteomes" id="UP000316621"/>
    </source>
</evidence>
<evidence type="ECO:0000313" key="6">
    <source>
        <dbReference type="EMBL" id="RZC51608.1"/>
    </source>
</evidence>
<keyword evidence="4" id="KW-0408">Iron</keyword>
<proteinExistence type="inferred from homology"/>
<dbReference type="GO" id="GO:0020037">
    <property type="term" value="F:heme binding"/>
    <property type="evidence" value="ECO:0007669"/>
    <property type="project" value="InterPro"/>
</dbReference>
<keyword evidence="5" id="KW-0812">Transmembrane</keyword>
<evidence type="ECO:0000256" key="2">
    <source>
        <dbReference type="ARBA" id="ARBA00022723"/>
    </source>
</evidence>
<evidence type="ECO:0008006" key="8">
    <source>
        <dbReference type="Google" id="ProtNLM"/>
    </source>
</evidence>
<accession>A0A4Y7IVT3</accession>
<dbReference type="GO" id="GO:0033075">
    <property type="term" value="P:isoquinoline alkaloid biosynthetic process"/>
    <property type="evidence" value="ECO:0007669"/>
    <property type="project" value="UniProtKB-ARBA"/>
</dbReference>
<dbReference type="GO" id="GO:0005506">
    <property type="term" value="F:iron ion binding"/>
    <property type="evidence" value="ECO:0007669"/>
    <property type="project" value="InterPro"/>
</dbReference>
<dbReference type="OMA" id="LFNMFAA"/>
<dbReference type="GO" id="GO:0004497">
    <property type="term" value="F:monooxygenase activity"/>
    <property type="evidence" value="ECO:0007669"/>
    <property type="project" value="InterPro"/>
</dbReference>
<dbReference type="PRINTS" id="PR00385">
    <property type="entry name" value="P450"/>
</dbReference>
<dbReference type="AlphaFoldDB" id="A0A4Y7IVT3"/>
<dbReference type="PANTHER" id="PTHR24296">
    <property type="entry name" value="CYTOCHROME P450"/>
    <property type="match status" value="1"/>
</dbReference>
<dbReference type="InterPro" id="IPR001128">
    <property type="entry name" value="Cyt_P450"/>
</dbReference>
<organism evidence="6 7">
    <name type="scientific">Papaver somniferum</name>
    <name type="common">Opium poppy</name>
    <dbReference type="NCBI Taxonomy" id="3469"/>
    <lineage>
        <taxon>Eukaryota</taxon>
        <taxon>Viridiplantae</taxon>
        <taxon>Streptophyta</taxon>
        <taxon>Embryophyta</taxon>
        <taxon>Tracheophyta</taxon>
        <taxon>Spermatophyta</taxon>
        <taxon>Magnoliopsida</taxon>
        <taxon>Ranunculales</taxon>
        <taxon>Papaveraceae</taxon>
        <taxon>Papaveroideae</taxon>
        <taxon>Papaver</taxon>
    </lineage>
</organism>
<evidence type="ECO:0000256" key="1">
    <source>
        <dbReference type="ARBA" id="ARBA00010617"/>
    </source>
</evidence>
<dbReference type="PROSITE" id="PS00086">
    <property type="entry name" value="CYTOCHROME_P450"/>
    <property type="match status" value="2"/>
</dbReference>
<dbReference type="CDD" id="cd11064">
    <property type="entry name" value="CYP86A"/>
    <property type="match status" value="1"/>
</dbReference>
<dbReference type="InterPro" id="IPR002401">
    <property type="entry name" value="Cyt_P450_E_grp-I"/>
</dbReference>
<dbReference type="InterPro" id="IPR017972">
    <property type="entry name" value="Cyt_P450_CS"/>
</dbReference>
<keyword evidence="2" id="KW-0479">Metal-binding</keyword>
<dbReference type="Gene3D" id="1.10.630.10">
    <property type="entry name" value="Cytochrome P450"/>
    <property type="match status" value="3"/>
</dbReference>
<sequence>MVDLGILLSWFPCIFLFFFTFLFFFYKTNKSASTSTSILPKSYPLIVSCFTILANRDRHNQWAEEVLAVCPTNTYVLRYPGTCMVFTAYPENVKHIVKSHFSNYPKGAVLKNILSDFFGNGNVNADGDRWKFQRQLLLSHEFNPTSLRKFFEEVVKVEIFQRLIHVLSMAAENNSELDLQDIFQRFAFDTICKKAFGYDPSYFSPSREETEFTAAFEDANRITSERVGGLDTISAALTWFFWLVCSNPEVETEILKEINQTAEEPGYDDVKDMVYIHASLCETMRLYPPVPVESKEAASDDILADGTIITKGMMVLYSSYAMGRMENLWGSDWNEFKPGRWLERKNVTGKLIFVGKDPYTYPVFHAGPRICLGKEMAFLEIKMVAAEILRRFKVVPVAKGDDFAPVFVSYVTAKMKDGFPSSSSLTSILPKSYPLIGSSFALVANRDRHNQWATEILTVCPTNTYVLRYLGGCMVFTSYPPNVKYIANSHFSNYPKGKMLKNIFNDFFGNGIINTDDTWKFQRQMLSHEFNSTSLRKFVEEVIKIEIFHRLIPVLSMTAENNSELDLQDIFQRFSFDTICKLSFGYDPSYLSPSLKKTEFAVAFEDATRITGERIAQVIPLVWKLKRFLNIGSEKILKQATATIQESARKIIRQKKQELKENFSLETFTDDLLSRMVKDENLDEDFMIDVAIAFILAGQDTTSAALTWFFWLVSSNPEVEKEILKEISQIGNEPGYDDVKDMVYIHAALCESMRLYPPVPVESKEAENDDILPDGTIIKKGMIVLYSSYAMGRMENLWGSDWNEFKPDRWLQRENVTGKLSFVGKDSYTYPVFNAGPRVCLGKEMAFLQMKMIVVEFLRRFHVVPTANGNDIAPVFVSYVTAKMKGGFPVKVEKRNK</sequence>
<keyword evidence="5" id="KW-0472">Membrane</keyword>
<evidence type="ECO:0000256" key="3">
    <source>
        <dbReference type="ARBA" id="ARBA00023002"/>
    </source>
</evidence>
<dbReference type="PRINTS" id="PR00463">
    <property type="entry name" value="EP450I"/>
</dbReference>